<reference evidence="2" key="1">
    <citation type="submission" date="2016-10" db="EMBL/GenBank/DDBJ databases">
        <title>CRISPR-Cas defence system in Roseofilum reptotaenium: evidence of a bacteriophage-cyanobacterium arms race in the coral black band disease.</title>
        <authorList>
            <person name="Buerger P."/>
            <person name="Wood-Charlson E.M."/>
            <person name="Weynberg K.D."/>
            <person name="Willis B."/>
            <person name="Van Oppen M.J."/>
        </authorList>
    </citation>
    <scope>NUCLEOTIDE SEQUENCE [LARGE SCALE GENOMIC DNA]</scope>
    <source>
        <strain evidence="2">AO1-A</strain>
    </source>
</reference>
<protein>
    <submittedName>
        <fullName evidence="2">Uncharacterized protein</fullName>
    </submittedName>
</protein>
<name>A0A1L9QKN3_9CYAN</name>
<sequence>MIQQPDYATKSRNPNIKPKWKQTPGITIRLPKKYHKIAWSVCQAIDQDLITEAQLKQWLKNAISNPEPPKEEVKNITVYRVQRKKN</sequence>
<comment type="caution">
    <text evidence="2">The sequence shown here is derived from an EMBL/GenBank/DDBJ whole genome shotgun (WGS) entry which is preliminary data.</text>
</comment>
<feature type="region of interest" description="Disordered" evidence="1">
    <location>
        <begin position="1"/>
        <end position="22"/>
    </location>
</feature>
<evidence type="ECO:0000256" key="1">
    <source>
        <dbReference type="SAM" id="MobiDB-lite"/>
    </source>
</evidence>
<dbReference type="AlphaFoldDB" id="A0A1L9QKN3"/>
<gene>
    <name evidence="2" type="ORF">BI308_23215</name>
</gene>
<evidence type="ECO:0000313" key="2">
    <source>
        <dbReference type="EMBL" id="OJJ16929.1"/>
    </source>
</evidence>
<organism evidence="2 3">
    <name type="scientific">Roseofilum reptotaenium AO1-A</name>
    <dbReference type="NCBI Taxonomy" id="1925591"/>
    <lineage>
        <taxon>Bacteria</taxon>
        <taxon>Bacillati</taxon>
        <taxon>Cyanobacteriota</taxon>
        <taxon>Cyanophyceae</taxon>
        <taxon>Desertifilales</taxon>
        <taxon>Desertifilaceae</taxon>
        <taxon>Roseofilum</taxon>
    </lineage>
</organism>
<evidence type="ECO:0000313" key="3">
    <source>
        <dbReference type="Proteomes" id="UP000183940"/>
    </source>
</evidence>
<proteinExistence type="predicted"/>
<keyword evidence="3" id="KW-1185">Reference proteome</keyword>
<accession>A0A1L9QKN3</accession>
<dbReference type="Proteomes" id="UP000183940">
    <property type="component" value="Unassembled WGS sequence"/>
</dbReference>
<dbReference type="STRING" id="1925591.BI308_23215"/>
<dbReference type="EMBL" id="MLAW01000061">
    <property type="protein sequence ID" value="OJJ16929.1"/>
    <property type="molecule type" value="Genomic_DNA"/>
</dbReference>